<dbReference type="AlphaFoldDB" id="A0A840P3P5"/>
<evidence type="ECO:0000313" key="2">
    <source>
        <dbReference type="Proteomes" id="UP000578449"/>
    </source>
</evidence>
<dbReference type="Pfam" id="PF22673">
    <property type="entry name" value="MCP-like_PDC_1"/>
    <property type="match status" value="1"/>
</dbReference>
<sequence length="251" mass="27044">MTYGPDDERGAAEQALEGALKAVRELLAGVFAAPRALADEVVRARREVLAAGRPYDAAELARIKPLILEWLDAMPAAHGLGLLASPALLPGRERHIEWWQRGVTGYVPLKLNLDPTSVDVYDYFQTDWYAAARDHGRRAIFGPYVDYSGADRYICTFSVPVADEGTLLGVAAADVRMGDLEPRLLRLLRTAGRDAVLVGPERRVVAANCARWLVGSRLPRLPEPGDGTFAAVGEVGGDSAWTLALAGRAGS</sequence>
<gene>
    <name evidence="1" type="ORF">HNP84_001580</name>
</gene>
<dbReference type="EMBL" id="JACHGN010000003">
    <property type="protein sequence ID" value="MBB5131867.1"/>
    <property type="molecule type" value="Genomic_DNA"/>
</dbReference>
<dbReference type="CDD" id="cd12913">
    <property type="entry name" value="PDC1_MCP_like"/>
    <property type="match status" value="1"/>
</dbReference>
<dbReference type="RefSeq" id="WP_185048686.1">
    <property type="nucleotide sequence ID" value="NZ_BAABIX010000009.1"/>
</dbReference>
<protein>
    <recommendedName>
        <fullName evidence="3">Cache domain-containing protein</fullName>
    </recommendedName>
</protein>
<reference evidence="1 2" key="1">
    <citation type="submission" date="2020-08" db="EMBL/GenBank/DDBJ databases">
        <title>Genomic Encyclopedia of Type Strains, Phase IV (KMG-IV): sequencing the most valuable type-strain genomes for metagenomic binning, comparative biology and taxonomic classification.</title>
        <authorList>
            <person name="Goeker M."/>
        </authorList>
    </citation>
    <scope>NUCLEOTIDE SEQUENCE [LARGE SCALE GENOMIC DNA]</scope>
    <source>
        <strain evidence="1 2">DSM 45615</strain>
    </source>
</reference>
<evidence type="ECO:0000313" key="1">
    <source>
        <dbReference type="EMBL" id="MBB5131867.1"/>
    </source>
</evidence>
<organism evidence="1 2">
    <name type="scientific">Thermocatellispora tengchongensis</name>
    <dbReference type="NCBI Taxonomy" id="1073253"/>
    <lineage>
        <taxon>Bacteria</taxon>
        <taxon>Bacillati</taxon>
        <taxon>Actinomycetota</taxon>
        <taxon>Actinomycetes</taxon>
        <taxon>Streptosporangiales</taxon>
        <taxon>Streptosporangiaceae</taxon>
        <taxon>Thermocatellispora</taxon>
    </lineage>
</organism>
<accession>A0A840P3P5</accession>
<proteinExistence type="predicted"/>
<dbReference type="Proteomes" id="UP000578449">
    <property type="component" value="Unassembled WGS sequence"/>
</dbReference>
<dbReference type="Gene3D" id="3.30.450.20">
    <property type="entry name" value="PAS domain"/>
    <property type="match status" value="1"/>
</dbReference>
<keyword evidence="2" id="KW-1185">Reference proteome</keyword>
<evidence type="ECO:0008006" key="3">
    <source>
        <dbReference type="Google" id="ProtNLM"/>
    </source>
</evidence>
<comment type="caution">
    <text evidence="1">The sequence shown here is derived from an EMBL/GenBank/DDBJ whole genome shotgun (WGS) entry which is preliminary data.</text>
</comment>
<name>A0A840P3P5_9ACTN</name>